<dbReference type="Proteomes" id="UP000204551">
    <property type="component" value="Chromosome"/>
</dbReference>
<evidence type="ECO:0008006" key="2">
    <source>
        <dbReference type="Google" id="ProtNLM"/>
    </source>
</evidence>
<dbReference type="EMBL" id="CP022515">
    <property type="protein sequence ID" value="ASO06092.1"/>
    <property type="molecule type" value="Genomic_DNA"/>
</dbReference>
<proteinExistence type="predicted"/>
<dbReference type="PANTHER" id="PTHR37953:SF1">
    <property type="entry name" value="UPF0127 PROTEIN MJ1496"/>
    <property type="match status" value="1"/>
</dbReference>
<organism evidence="1">
    <name type="scientific">Arenibacter algicola</name>
    <dbReference type="NCBI Taxonomy" id="616991"/>
    <lineage>
        <taxon>Bacteria</taxon>
        <taxon>Pseudomonadati</taxon>
        <taxon>Bacteroidota</taxon>
        <taxon>Flavobacteriia</taxon>
        <taxon>Flavobacteriales</taxon>
        <taxon>Flavobacteriaceae</taxon>
        <taxon>Arenibacter</taxon>
    </lineage>
</organism>
<dbReference type="KEGG" id="aalg:AREALGSMS7_02650"/>
<dbReference type="InterPro" id="IPR038695">
    <property type="entry name" value="Saro_0823-like_sf"/>
</dbReference>
<dbReference type="InterPro" id="IPR003795">
    <property type="entry name" value="DUF192"/>
</dbReference>
<name>A0A221UXP0_9FLAO</name>
<protein>
    <recommendedName>
        <fullName evidence="2">ACR</fullName>
    </recommendedName>
</protein>
<accession>A0A221UXP0</accession>
<evidence type="ECO:0000313" key="1">
    <source>
        <dbReference type="EMBL" id="ASO06092.1"/>
    </source>
</evidence>
<dbReference type="STRING" id="616991.GCA_000733925_00968"/>
<dbReference type="PANTHER" id="PTHR37953">
    <property type="entry name" value="UPF0127 PROTEIN MJ1496"/>
    <property type="match status" value="1"/>
</dbReference>
<reference evidence="1" key="1">
    <citation type="submission" date="2017-07" db="EMBL/GenBank/DDBJ databases">
        <title>Genome Sequence of Arenibacter algicola Strain SMS7 Isolated from a culture of the Diatom Skeletonema marinoi.</title>
        <authorList>
            <person name="Topel M."/>
            <person name="Pinder M.I.M."/>
            <person name="Johansson O.N."/>
            <person name="Kourtchenko O."/>
            <person name="Godhe A."/>
            <person name="Clarke A.K."/>
        </authorList>
    </citation>
    <scope>NUCLEOTIDE SEQUENCE [LARGE SCALE GENOMIC DNA]</scope>
    <source>
        <strain evidence="1">SMS7</strain>
    </source>
</reference>
<dbReference type="Pfam" id="PF02643">
    <property type="entry name" value="DUF192"/>
    <property type="match status" value="1"/>
</dbReference>
<dbReference type="eggNOG" id="COG1430">
    <property type="taxonomic scope" value="Bacteria"/>
</dbReference>
<dbReference type="AlphaFoldDB" id="A0A221UXP0"/>
<gene>
    <name evidence="1" type="ORF">AREALGSMS7_02650</name>
</gene>
<sequence length="173" mass="19631">MATAPNRNCKMGNNKIYLLFVVCFIIQLSCKEESKKAIKTAPVTFKKEGDLRILKKGSDSLLTTLDIEIADTDYERETGLMYRSSMEPGQGMLFVFDDVAMHYFYMKNTEFPLDLIFVDDQLKIASFQKNAQPYKENSLPSKVPVKYVLEVNAGMSDKWALAVGDSIAYRKTP</sequence>
<dbReference type="Gene3D" id="2.60.120.1140">
    <property type="entry name" value="Protein of unknown function DUF192"/>
    <property type="match status" value="1"/>
</dbReference>